<reference evidence="1" key="1">
    <citation type="journal article" date="2020" name="Stud. Mycol.">
        <title>101 Dothideomycetes genomes: a test case for predicting lifestyles and emergence of pathogens.</title>
        <authorList>
            <person name="Haridas S."/>
            <person name="Albert R."/>
            <person name="Binder M."/>
            <person name="Bloem J."/>
            <person name="Labutti K."/>
            <person name="Salamov A."/>
            <person name="Andreopoulos B."/>
            <person name="Baker S."/>
            <person name="Barry K."/>
            <person name="Bills G."/>
            <person name="Bluhm B."/>
            <person name="Cannon C."/>
            <person name="Castanera R."/>
            <person name="Culley D."/>
            <person name="Daum C."/>
            <person name="Ezra D."/>
            <person name="Gonzalez J."/>
            <person name="Henrissat B."/>
            <person name="Kuo A."/>
            <person name="Liang C."/>
            <person name="Lipzen A."/>
            <person name="Lutzoni F."/>
            <person name="Magnuson J."/>
            <person name="Mondo S."/>
            <person name="Nolan M."/>
            <person name="Ohm R."/>
            <person name="Pangilinan J."/>
            <person name="Park H.-J."/>
            <person name="Ramirez L."/>
            <person name="Alfaro M."/>
            <person name="Sun H."/>
            <person name="Tritt A."/>
            <person name="Yoshinaga Y."/>
            <person name="Zwiers L.-H."/>
            <person name="Turgeon B."/>
            <person name="Goodwin S."/>
            <person name="Spatafora J."/>
            <person name="Crous P."/>
            <person name="Grigoriev I."/>
        </authorList>
    </citation>
    <scope>NUCLEOTIDE SEQUENCE</scope>
    <source>
        <strain evidence="1">CBS 121167</strain>
    </source>
</reference>
<dbReference type="SUPFAM" id="SSF50475">
    <property type="entry name" value="FMN-binding split barrel"/>
    <property type="match status" value="1"/>
</dbReference>
<accession>A0A6A6BE46</accession>
<proteinExistence type="predicted"/>
<dbReference type="InterPro" id="IPR012349">
    <property type="entry name" value="Split_barrel_FMN-bd"/>
</dbReference>
<gene>
    <name evidence="1" type="ORF">K452DRAFT_286774</name>
</gene>
<dbReference type="PANTHER" id="PTHR35802">
    <property type="entry name" value="PROTEASE SYNTHASE AND SPORULATION PROTEIN PAI 2"/>
    <property type="match status" value="1"/>
</dbReference>
<dbReference type="Gene3D" id="2.30.110.10">
    <property type="entry name" value="Electron Transport, Fmn-binding Protein, Chain A"/>
    <property type="match status" value="1"/>
</dbReference>
<evidence type="ECO:0000313" key="1">
    <source>
        <dbReference type="EMBL" id="KAF2142346.1"/>
    </source>
</evidence>
<dbReference type="OrthoDB" id="2101473at2759"/>
<dbReference type="PANTHER" id="PTHR35802:SF1">
    <property type="entry name" value="PROTEASE SYNTHASE AND SPORULATION PROTEIN PAI 2"/>
    <property type="match status" value="1"/>
</dbReference>
<sequence>MYLPSIHAEEHIPSLREFIRANPLGILTTAIDSQTYPTIQSSHIPFILDIKDENDEAELGTLRGHMARANPQTKAMIENVTEGPSKETLPRLEKEVMVLFNGPVQHYVTPKFYKETKPATGKTVPTWDYSAVQVYGKATIFFDSKDPATDVFLSKQLSDLSLFGETQIMGYDKPWQTSDAPTAYIDLRKKAIIGIQIDVERMGGKWKMNQESGEGDREGVIEGFQALGTEVGDAMAKCVKERAEIAAAKKRAAS</sequence>
<organism evidence="1 2">
    <name type="scientific">Aplosporella prunicola CBS 121167</name>
    <dbReference type="NCBI Taxonomy" id="1176127"/>
    <lineage>
        <taxon>Eukaryota</taxon>
        <taxon>Fungi</taxon>
        <taxon>Dikarya</taxon>
        <taxon>Ascomycota</taxon>
        <taxon>Pezizomycotina</taxon>
        <taxon>Dothideomycetes</taxon>
        <taxon>Dothideomycetes incertae sedis</taxon>
        <taxon>Botryosphaeriales</taxon>
        <taxon>Aplosporellaceae</taxon>
        <taxon>Aplosporella</taxon>
    </lineage>
</organism>
<name>A0A6A6BE46_9PEZI</name>
<dbReference type="PIRSF" id="PIRSF010372">
    <property type="entry name" value="PaiB"/>
    <property type="match status" value="1"/>
</dbReference>
<dbReference type="InterPro" id="IPR007396">
    <property type="entry name" value="TR_PAI2-type"/>
</dbReference>
<dbReference type="AlphaFoldDB" id="A0A6A6BE46"/>
<keyword evidence="2" id="KW-1185">Reference proteome</keyword>
<dbReference type="EMBL" id="ML995484">
    <property type="protein sequence ID" value="KAF2142346.1"/>
    <property type="molecule type" value="Genomic_DNA"/>
</dbReference>
<dbReference type="Pfam" id="PF04299">
    <property type="entry name" value="FMN_bind_2"/>
    <property type="match status" value="1"/>
</dbReference>
<dbReference type="GeneID" id="54297857"/>
<dbReference type="Proteomes" id="UP000799438">
    <property type="component" value="Unassembled WGS sequence"/>
</dbReference>
<evidence type="ECO:0008006" key="3">
    <source>
        <dbReference type="Google" id="ProtNLM"/>
    </source>
</evidence>
<dbReference type="RefSeq" id="XP_033398058.1">
    <property type="nucleotide sequence ID" value="XM_033540361.1"/>
</dbReference>
<evidence type="ECO:0000313" key="2">
    <source>
        <dbReference type="Proteomes" id="UP000799438"/>
    </source>
</evidence>
<protein>
    <recommendedName>
        <fullName evidence="3">Transcriptional regulator</fullName>
    </recommendedName>
</protein>